<accession>A0A232LRG2</accession>
<feature type="signal peptide" evidence="2">
    <location>
        <begin position="1"/>
        <end position="17"/>
    </location>
</feature>
<name>A0A232LRG2_9EURO</name>
<proteinExistence type="predicted"/>
<dbReference type="OrthoDB" id="1601230at2759"/>
<dbReference type="InterPro" id="IPR044662">
    <property type="entry name" value="HS1/DABB1-like"/>
</dbReference>
<sequence length="111" mass="12311">MAITHIVLFQFKAGVSAEVVKDACSRMLSLRDNCLHPLSQKPYIRSSAGGVDNSIEGIQNGITHAFVVEFGNVEDRDYYVQHDPAHRAFVQSLNGVMEKVQVIDFSNGVFK</sequence>
<dbReference type="PANTHER" id="PTHR33178">
    <property type="match status" value="1"/>
</dbReference>
<dbReference type="Gene3D" id="3.30.70.100">
    <property type="match status" value="1"/>
</dbReference>
<reference evidence="4 5" key="1">
    <citation type="journal article" date="2015" name="Environ. Microbiol.">
        <title>Metagenome sequence of Elaphomyces granulatus from sporocarp tissue reveals Ascomycota ectomycorrhizal fingerprints of genome expansion and a Proteobacteria-rich microbiome.</title>
        <authorList>
            <person name="Quandt C.A."/>
            <person name="Kohler A."/>
            <person name="Hesse C.N."/>
            <person name="Sharpton T.J."/>
            <person name="Martin F."/>
            <person name="Spatafora J.W."/>
        </authorList>
    </citation>
    <scope>NUCLEOTIDE SEQUENCE [LARGE SCALE GENOMIC DNA]</scope>
    <source>
        <strain evidence="4 5">OSC145934</strain>
    </source>
</reference>
<dbReference type="Pfam" id="PF07876">
    <property type="entry name" value="Dabb"/>
    <property type="match status" value="1"/>
</dbReference>
<protein>
    <recommendedName>
        <fullName evidence="3">Stress-response A/B barrel domain-containing protein</fullName>
    </recommendedName>
</protein>
<feature type="domain" description="Stress-response A/B barrel" evidence="3">
    <location>
        <begin position="3"/>
        <end position="105"/>
    </location>
</feature>
<evidence type="ECO:0000256" key="2">
    <source>
        <dbReference type="SAM" id="SignalP"/>
    </source>
</evidence>
<dbReference type="PANTHER" id="PTHR33178:SF10">
    <property type="entry name" value="STRESS-RESPONSE A_B BARREL DOMAIN-CONTAINING PROTEIN"/>
    <property type="match status" value="1"/>
</dbReference>
<comment type="caution">
    <text evidence="4">The sequence shown here is derived from an EMBL/GenBank/DDBJ whole genome shotgun (WGS) entry which is preliminary data.</text>
</comment>
<dbReference type="Proteomes" id="UP000243515">
    <property type="component" value="Unassembled WGS sequence"/>
</dbReference>
<comment type="subunit">
    <text evidence="1">Homodimer.</text>
</comment>
<dbReference type="InterPro" id="IPR013097">
    <property type="entry name" value="Dabb"/>
</dbReference>
<evidence type="ECO:0000259" key="3">
    <source>
        <dbReference type="PROSITE" id="PS51502"/>
    </source>
</evidence>
<keyword evidence="5" id="KW-1185">Reference proteome</keyword>
<gene>
    <name evidence="4" type="ORF">Egran_05625</name>
</gene>
<dbReference type="AlphaFoldDB" id="A0A232LRG2"/>
<dbReference type="InterPro" id="IPR011008">
    <property type="entry name" value="Dimeric_a/b-barrel"/>
</dbReference>
<organism evidence="4 5">
    <name type="scientific">Elaphomyces granulatus</name>
    <dbReference type="NCBI Taxonomy" id="519963"/>
    <lineage>
        <taxon>Eukaryota</taxon>
        <taxon>Fungi</taxon>
        <taxon>Dikarya</taxon>
        <taxon>Ascomycota</taxon>
        <taxon>Pezizomycotina</taxon>
        <taxon>Eurotiomycetes</taxon>
        <taxon>Eurotiomycetidae</taxon>
        <taxon>Eurotiales</taxon>
        <taxon>Elaphomycetaceae</taxon>
        <taxon>Elaphomyces</taxon>
    </lineage>
</organism>
<evidence type="ECO:0000256" key="1">
    <source>
        <dbReference type="ARBA" id="ARBA00011738"/>
    </source>
</evidence>
<feature type="chain" id="PRO_5012714642" description="Stress-response A/B barrel domain-containing protein" evidence="2">
    <location>
        <begin position="18"/>
        <end position="111"/>
    </location>
</feature>
<dbReference type="PROSITE" id="PS51502">
    <property type="entry name" value="S_R_A_B_BARREL"/>
    <property type="match status" value="1"/>
</dbReference>
<dbReference type="EMBL" id="NPHW01005600">
    <property type="protein sequence ID" value="OXV06608.1"/>
    <property type="molecule type" value="Genomic_DNA"/>
</dbReference>
<evidence type="ECO:0000313" key="5">
    <source>
        <dbReference type="Proteomes" id="UP000243515"/>
    </source>
</evidence>
<evidence type="ECO:0000313" key="4">
    <source>
        <dbReference type="EMBL" id="OXV06608.1"/>
    </source>
</evidence>
<dbReference type="SUPFAM" id="SSF54909">
    <property type="entry name" value="Dimeric alpha+beta barrel"/>
    <property type="match status" value="1"/>
</dbReference>
<keyword evidence="2" id="KW-0732">Signal</keyword>
<dbReference type="SMART" id="SM00886">
    <property type="entry name" value="Dabb"/>
    <property type="match status" value="1"/>
</dbReference>